<dbReference type="PATRIC" id="fig|626887.3.peg.992"/>
<dbReference type="OrthoDB" id="9812260at2"/>
<dbReference type="eggNOG" id="COG3706">
    <property type="taxonomic scope" value="Bacteria"/>
</dbReference>
<keyword evidence="4" id="KW-0175">Coiled coil</keyword>
<feature type="coiled-coil region" evidence="4">
    <location>
        <begin position="251"/>
        <end position="278"/>
    </location>
</feature>
<dbReference type="HOGENOM" id="CLU_025058_0_1_6"/>
<feature type="region of interest" description="Disordered" evidence="5">
    <location>
        <begin position="159"/>
        <end position="187"/>
    </location>
</feature>
<name>N6WT70_9GAMM</name>
<dbReference type="Gene3D" id="3.30.70.270">
    <property type="match status" value="1"/>
</dbReference>
<sequence length="534" mass="60836">MDLNDAAPHDWQEERYTLQRLLVRTSLFAAGQDGTIDTLLDNLRNALRHESCELDSLRRLQHDLDEALERLDGKRAHTERQLKLSLTSLLAVFEETGETSRKQYRALEKQIDKLELDGEAITTWLVDLAALAGHPDAPTSEEAGTSRQEARGWRRLFSRHEDEPESAAPQPTAQLQPTASEDSESEQRLRIARRIGELLGHVLEQVSLEPNAHARAVHLKQLLDQSYEWSELRDALNEIVDLVIAAVSRGRSEFEDFLKRLDERLAALKANCEAQAEAGADRRSATEALDQVLSTQLEDMGTAVSRSTSLDQLKASVTRNIQSISDSFRDYRDEDCRREKVLEEKLVAMQEKLAGMEAYSEQVQEQLRTERSRALTDTLSQLPNREAWQQRLQLEFDRWRRYRHPITLAVLDIDHFKKVNDSFGHKAGDRVIQLVAKALCDRLRTTDFVARYGGEEFVMLLPETDIDVAYRVLDDLRMHIAGLPFHFQNQPVTITVSVGIVPFGSSDSPEELFDLGDKALYRAKHEGRNRVVRA</sequence>
<dbReference type="PANTHER" id="PTHR45138:SF9">
    <property type="entry name" value="DIGUANYLATE CYCLASE DGCM-RELATED"/>
    <property type="match status" value="1"/>
</dbReference>
<dbReference type="InterPro" id="IPR000160">
    <property type="entry name" value="GGDEF_dom"/>
</dbReference>
<feature type="domain" description="GGDEF" evidence="6">
    <location>
        <begin position="404"/>
        <end position="534"/>
    </location>
</feature>
<evidence type="ECO:0000256" key="5">
    <source>
        <dbReference type="SAM" id="MobiDB-lite"/>
    </source>
</evidence>
<dbReference type="PANTHER" id="PTHR45138">
    <property type="entry name" value="REGULATORY COMPONENTS OF SENSORY TRANSDUCTION SYSTEM"/>
    <property type="match status" value="1"/>
</dbReference>
<comment type="catalytic activity">
    <reaction evidence="3">
        <text>2 GTP = 3',3'-c-di-GMP + 2 diphosphate</text>
        <dbReference type="Rhea" id="RHEA:24898"/>
        <dbReference type="ChEBI" id="CHEBI:33019"/>
        <dbReference type="ChEBI" id="CHEBI:37565"/>
        <dbReference type="ChEBI" id="CHEBI:58805"/>
        <dbReference type="EC" id="2.7.7.65"/>
    </reaction>
</comment>
<dbReference type="InterPro" id="IPR050469">
    <property type="entry name" value="Diguanylate_Cyclase"/>
</dbReference>
<dbReference type="Proteomes" id="UP000013165">
    <property type="component" value="Unassembled WGS sequence"/>
</dbReference>
<dbReference type="InterPro" id="IPR043128">
    <property type="entry name" value="Rev_trsase/Diguanyl_cyclase"/>
</dbReference>
<dbReference type="FunFam" id="3.30.70.270:FF:000001">
    <property type="entry name" value="Diguanylate cyclase domain protein"/>
    <property type="match status" value="1"/>
</dbReference>
<accession>N6WT70</accession>
<evidence type="ECO:0000259" key="6">
    <source>
        <dbReference type="PROSITE" id="PS50887"/>
    </source>
</evidence>
<evidence type="ECO:0000256" key="2">
    <source>
        <dbReference type="ARBA" id="ARBA00012528"/>
    </source>
</evidence>
<proteinExistence type="predicted"/>
<keyword evidence="8" id="KW-1185">Reference proteome</keyword>
<evidence type="ECO:0000256" key="1">
    <source>
        <dbReference type="ARBA" id="ARBA00001946"/>
    </source>
</evidence>
<reference evidence="7 8" key="1">
    <citation type="journal article" date="2013" name="Genome Announc.">
        <title>Genome Sequence of the Polycyclic Aromatic Hydrocarbon-Degrading Bacterium Strain Marinobacter nanhaiticus D15-8WT.</title>
        <authorList>
            <person name="Cui Z."/>
            <person name="Gao W."/>
            <person name="Li Q."/>
            <person name="Xu G."/>
            <person name="Zheng L."/>
        </authorList>
    </citation>
    <scope>NUCLEOTIDE SEQUENCE [LARGE SCALE GENOMIC DNA]</scope>
    <source>
        <strain evidence="7 8">D15-8W</strain>
    </source>
</reference>
<organism evidence="7 8">
    <name type="scientific">Marinobacter nanhaiticus D15-8W</name>
    <dbReference type="NCBI Taxonomy" id="626887"/>
    <lineage>
        <taxon>Bacteria</taxon>
        <taxon>Pseudomonadati</taxon>
        <taxon>Pseudomonadota</taxon>
        <taxon>Gammaproteobacteria</taxon>
        <taxon>Pseudomonadales</taxon>
        <taxon>Marinobacteraceae</taxon>
        <taxon>Marinobacter</taxon>
    </lineage>
</organism>
<dbReference type="RefSeq" id="WP_004578983.1">
    <property type="nucleotide sequence ID" value="NZ_AP028878.1"/>
</dbReference>
<dbReference type="InterPro" id="IPR048516">
    <property type="entry name" value="DGCcoil"/>
</dbReference>
<dbReference type="EC" id="2.7.7.65" evidence="2"/>
<dbReference type="SMART" id="SM00267">
    <property type="entry name" value="GGDEF"/>
    <property type="match status" value="1"/>
</dbReference>
<dbReference type="Pfam" id="PF20975">
    <property type="entry name" value="DGCcoil"/>
    <property type="match status" value="1"/>
</dbReference>
<comment type="caution">
    <text evidence="7">The sequence shown here is derived from an EMBL/GenBank/DDBJ whole genome shotgun (WGS) entry which is preliminary data.</text>
</comment>
<evidence type="ECO:0000313" key="7">
    <source>
        <dbReference type="EMBL" id="ENO14686.1"/>
    </source>
</evidence>
<gene>
    <name evidence="7" type="ORF">J057_05026</name>
</gene>
<dbReference type="AlphaFoldDB" id="N6WT70"/>
<dbReference type="Pfam" id="PF00990">
    <property type="entry name" value="GGDEF"/>
    <property type="match status" value="1"/>
</dbReference>
<dbReference type="STRING" id="626887.J057_05026"/>
<dbReference type="InterPro" id="IPR029787">
    <property type="entry name" value="Nucleotide_cyclase"/>
</dbReference>
<dbReference type="NCBIfam" id="TIGR00254">
    <property type="entry name" value="GGDEF"/>
    <property type="match status" value="1"/>
</dbReference>
<protein>
    <recommendedName>
        <fullName evidence="2">diguanylate cyclase</fullName>
        <ecNumber evidence="2">2.7.7.65</ecNumber>
    </recommendedName>
</protein>
<dbReference type="CDD" id="cd01949">
    <property type="entry name" value="GGDEF"/>
    <property type="match status" value="1"/>
</dbReference>
<dbReference type="GO" id="GO:0052621">
    <property type="term" value="F:diguanylate cyclase activity"/>
    <property type="evidence" value="ECO:0007669"/>
    <property type="project" value="UniProtKB-EC"/>
</dbReference>
<comment type="cofactor">
    <cofactor evidence="1">
        <name>Mg(2+)</name>
        <dbReference type="ChEBI" id="CHEBI:18420"/>
    </cofactor>
</comment>
<dbReference type="SUPFAM" id="SSF55073">
    <property type="entry name" value="Nucleotide cyclase"/>
    <property type="match status" value="1"/>
</dbReference>
<evidence type="ECO:0000256" key="4">
    <source>
        <dbReference type="SAM" id="Coils"/>
    </source>
</evidence>
<evidence type="ECO:0000313" key="8">
    <source>
        <dbReference type="Proteomes" id="UP000013165"/>
    </source>
</evidence>
<dbReference type="PROSITE" id="PS50887">
    <property type="entry name" value="GGDEF"/>
    <property type="match status" value="1"/>
</dbReference>
<feature type="coiled-coil region" evidence="4">
    <location>
        <begin position="40"/>
        <end position="117"/>
    </location>
</feature>
<feature type="compositionally biased region" description="Polar residues" evidence="5">
    <location>
        <begin position="169"/>
        <end position="180"/>
    </location>
</feature>
<evidence type="ECO:0000256" key="3">
    <source>
        <dbReference type="ARBA" id="ARBA00034247"/>
    </source>
</evidence>
<dbReference type="EMBL" id="APLQ01000011">
    <property type="protein sequence ID" value="ENO14686.1"/>
    <property type="molecule type" value="Genomic_DNA"/>
</dbReference>